<dbReference type="EMBL" id="FPBP01000004">
    <property type="protein sequence ID" value="SFU58041.1"/>
    <property type="molecule type" value="Genomic_DNA"/>
</dbReference>
<reference evidence="2" key="1">
    <citation type="submission" date="2016-10" db="EMBL/GenBank/DDBJ databases">
        <authorList>
            <person name="Varghese N."/>
            <person name="Submissions S."/>
        </authorList>
    </citation>
    <scope>NUCLEOTIDE SEQUENCE [LARGE SCALE GENOMIC DNA]</scope>
    <source>
        <strain evidence="2">CGMCC 1.6981</strain>
    </source>
</reference>
<evidence type="ECO:0000313" key="1">
    <source>
        <dbReference type="EMBL" id="SFU58041.1"/>
    </source>
</evidence>
<organism evidence="1 2">
    <name type="scientific">Halomonas korlensis</name>
    <dbReference type="NCBI Taxonomy" id="463301"/>
    <lineage>
        <taxon>Bacteria</taxon>
        <taxon>Pseudomonadati</taxon>
        <taxon>Pseudomonadota</taxon>
        <taxon>Gammaproteobacteria</taxon>
        <taxon>Oceanospirillales</taxon>
        <taxon>Halomonadaceae</taxon>
        <taxon>Halomonas</taxon>
    </lineage>
</organism>
<evidence type="ECO:0000313" key="2">
    <source>
        <dbReference type="Proteomes" id="UP000198693"/>
    </source>
</evidence>
<sequence>MFLALQLGLGLDPTRFRGSNDSRPAIGKFPVDFGLSGRCFGVETRIFCVIRDLVETRNSALALQATHTIDHDECHQRQSQNDQPLSKFHGSSCLLLRRHA</sequence>
<dbReference type="Proteomes" id="UP000198693">
    <property type="component" value="Unassembled WGS sequence"/>
</dbReference>
<gene>
    <name evidence="1" type="ORF">SAMN04487955_104124</name>
</gene>
<keyword evidence="2" id="KW-1185">Reference proteome</keyword>
<name>A0A1I7HBG3_9GAMM</name>
<proteinExistence type="predicted"/>
<dbReference type="AlphaFoldDB" id="A0A1I7HBG3"/>
<protein>
    <submittedName>
        <fullName evidence="1">Uncharacterized protein</fullName>
    </submittedName>
</protein>
<accession>A0A1I7HBG3</accession>